<evidence type="ECO:0000313" key="3">
    <source>
        <dbReference type="EMBL" id="GER04313.1"/>
    </source>
</evidence>
<dbReference type="RefSeq" id="WP_052371007.1">
    <property type="nucleotide sequence ID" value="NZ_BKCN01000009.1"/>
</dbReference>
<keyword evidence="2" id="KW-0472">Membrane</keyword>
<dbReference type="Pfam" id="PF09955">
    <property type="entry name" value="DUF2189"/>
    <property type="match status" value="1"/>
</dbReference>
<dbReference type="InterPro" id="IPR018692">
    <property type="entry name" value="DUF2189"/>
</dbReference>
<feature type="transmembrane region" description="Helical" evidence="2">
    <location>
        <begin position="135"/>
        <end position="163"/>
    </location>
</feature>
<feature type="transmembrane region" description="Helical" evidence="2">
    <location>
        <begin position="62"/>
        <end position="81"/>
    </location>
</feature>
<name>A0A5A7N7K9_9PROT</name>
<evidence type="ECO:0000313" key="4">
    <source>
        <dbReference type="Proteomes" id="UP000324996"/>
    </source>
</evidence>
<reference evidence="3 4" key="1">
    <citation type="submission" date="2019-09" db="EMBL/GenBank/DDBJ databases">
        <title>NBRP : Genome information of microbial organism related human and environment.</title>
        <authorList>
            <person name="Hattori M."/>
            <person name="Oshima K."/>
            <person name="Inaba H."/>
            <person name="Suda W."/>
            <person name="Sakamoto M."/>
            <person name="Iino T."/>
            <person name="Kitahara M."/>
            <person name="Oshida Y."/>
            <person name="Iida T."/>
            <person name="Kudo T."/>
            <person name="Itoh T."/>
            <person name="Ohkuma M."/>
        </authorList>
    </citation>
    <scope>NUCLEOTIDE SEQUENCE [LARGE SCALE GENOMIC DNA]</scope>
    <source>
        <strain evidence="3 4">Q-1</strain>
    </source>
</reference>
<evidence type="ECO:0000256" key="1">
    <source>
        <dbReference type="SAM" id="MobiDB-lite"/>
    </source>
</evidence>
<protein>
    <recommendedName>
        <fullName evidence="5">DUF2189 domain-containing protein</fullName>
    </recommendedName>
</protein>
<proteinExistence type="predicted"/>
<dbReference type="EMBL" id="BKCN01000009">
    <property type="protein sequence ID" value="GER04313.1"/>
    <property type="molecule type" value="Genomic_DNA"/>
</dbReference>
<organism evidence="3 4">
    <name type="scientific">Iodidimonas nitroreducens</name>
    <dbReference type="NCBI Taxonomy" id="1236968"/>
    <lineage>
        <taxon>Bacteria</taxon>
        <taxon>Pseudomonadati</taxon>
        <taxon>Pseudomonadota</taxon>
        <taxon>Alphaproteobacteria</taxon>
        <taxon>Iodidimonadales</taxon>
        <taxon>Iodidimonadaceae</taxon>
        <taxon>Iodidimonas</taxon>
    </lineage>
</organism>
<gene>
    <name evidence="3" type="ORF">JCM17846_19950</name>
</gene>
<keyword evidence="2" id="KW-1133">Transmembrane helix</keyword>
<sequence length="280" mass="29964">MNAIDAGHSPHADQKAPAPKKAGANKSGPAERPVIRKISPEAPWTWLTLAWQQILRAPAVPLGYGLVFSIISFGLVVLLLFSNALPLILPLVGGFLLLGPMLAVGLYEAARRFGKGEGISFKQALFVKTAAPSQLAFVGVVLLLAYFAWVRIAMLLFAFFSGIGGEMPPLDVFFSNLFFTADGLGLLIIGTLSGGLIAFVIFAMSALSIPLLMDRNLDAITAILASLEAVKTNFAPMLLWAWLILLLIAFGVATAFIGLVLTFPLVGLATWHAYRDLTRS</sequence>
<feature type="transmembrane region" description="Helical" evidence="2">
    <location>
        <begin position="183"/>
        <end position="204"/>
    </location>
</feature>
<keyword evidence="2" id="KW-0812">Transmembrane</keyword>
<feature type="transmembrane region" description="Helical" evidence="2">
    <location>
        <begin position="87"/>
        <end position="107"/>
    </location>
</feature>
<accession>A0A5A7N7K9</accession>
<dbReference type="AlphaFoldDB" id="A0A5A7N7K9"/>
<evidence type="ECO:0000256" key="2">
    <source>
        <dbReference type="SAM" id="Phobius"/>
    </source>
</evidence>
<keyword evidence="4" id="KW-1185">Reference proteome</keyword>
<feature type="compositionally biased region" description="Low complexity" evidence="1">
    <location>
        <begin position="15"/>
        <end position="30"/>
    </location>
</feature>
<evidence type="ECO:0008006" key="5">
    <source>
        <dbReference type="Google" id="ProtNLM"/>
    </source>
</evidence>
<dbReference type="Proteomes" id="UP000324996">
    <property type="component" value="Unassembled WGS sequence"/>
</dbReference>
<feature type="transmembrane region" description="Helical" evidence="2">
    <location>
        <begin position="240"/>
        <end position="271"/>
    </location>
</feature>
<comment type="caution">
    <text evidence="3">The sequence shown here is derived from an EMBL/GenBank/DDBJ whole genome shotgun (WGS) entry which is preliminary data.</text>
</comment>
<feature type="region of interest" description="Disordered" evidence="1">
    <location>
        <begin position="1"/>
        <end position="31"/>
    </location>
</feature>